<dbReference type="InterPro" id="IPR000719">
    <property type="entry name" value="Prot_kinase_dom"/>
</dbReference>
<reference evidence="4" key="1">
    <citation type="submission" date="2021-01" db="EMBL/GenBank/DDBJ databases">
        <authorList>
            <person name="Kaushik A."/>
        </authorList>
    </citation>
    <scope>NUCLEOTIDE SEQUENCE</scope>
    <source>
        <strain evidence="4">AG5</strain>
    </source>
</reference>
<dbReference type="GO" id="GO:0005524">
    <property type="term" value="F:ATP binding"/>
    <property type="evidence" value="ECO:0007669"/>
    <property type="project" value="UniProtKB-KW"/>
</dbReference>
<dbReference type="CDD" id="cd00180">
    <property type="entry name" value="PKc"/>
    <property type="match status" value="1"/>
</dbReference>
<dbReference type="Gene3D" id="1.10.510.10">
    <property type="entry name" value="Transferase(Phosphotransferase) domain 1"/>
    <property type="match status" value="1"/>
</dbReference>
<dbReference type="Pfam" id="PF00069">
    <property type="entry name" value="Pkinase"/>
    <property type="match status" value="1"/>
</dbReference>
<dbReference type="InterPro" id="IPR011009">
    <property type="entry name" value="Kinase-like_dom_sf"/>
</dbReference>
<name>A0A8H3HR14_9AGAM</name>
<evidence type="ECO:0000313" key="5">
    <source>
        <dbReference type="Proteomes" id="UP000663827"/>
    </source>
</evidence>
<protein>
    <recommendedName>
        <fullName evidence="3">Protein kinase domain-containing protein</fullName>
    </recommendedName>
</protein>
<dbReference type="PROSITE" id="PS00108">
    <property type="entry name" value="PROTEIN_KINASE_ST"/>
    <property type="match status" value="1"/>
</dbReference>
<evidence type="ECO:0000256" key="1">
    <source>
        <dbReference type="ARBA" id="ARBA00022741"/>
    </source>
</evidence>
<dbReference type="SMART" id="SM00220">
    <property type="entry name" value="S_TKc"/>
    <property type="match status" value="1"/>
</dbReference>
<accession>A0A8H3HR14</accession>
<feature type="non-terminal residue" evidence="4">
    <location>
        <position position="1"/>
    </location>
</feature>
<evidence type="ECO:0000256" key="2">
    <source>
        <dbReference type="ARBA" id="ARBA00022840"/>
    </source>
</evidence>
<dbReference type="GO" id="GO:0005886">
    <property type="term" value="C:plasma membrane"/>
    <property type="evidence" value="ECO:0007669"/>
    <property type="project" value="TreeGrafter"/>
</dbReference>
<dbReference type="EMBL" id="CAJNJQ010002697">
    <property type="protein sequence ID" value="CAE7182941.1"/>
    <property type="molecule type" value="Genomic_DNA"/>
</dbReference>
<comment type="caution">
    <text evidence="4">The sequence shown here is derived from an EMBL/GenBank/DDBJ whole genome shotgun (WGS) entry which is preliminary data.</text>
</comment>
<dbReference type="PANTHER" id="PTHR27001">
    <property type="entry name" value="OS01G0253100 PROTEIN"/>
    <property type="match status" value="1"/>
</dbReference>
<dbReference type="InterPro" id="IPR008271">
    <property type="entry name" value="Ser/Thr_kinase_AS"/>
</dbReference>
<dbReference type="PROSITE" id="PS50011">
    <property type="entry name" value="PROTEIN_KINASE_DOM"/>
    <property type="match status" value="1"/>
</dbReference>
<keyword evidence="1" id="KW-0547">Nucleotide-binding</keyword>
<evidence type="ECO:0000313" key="4">
    <source>
        <dbReference type="EMBL" id="CAE7182941.1"/>
    </source>
</evidence>
<dbReference type="PANTHER" id="PTHR27001:SF931">
    <property type="entry name" value="OS11G0664100 PROTEIN"/>
    <property type="match status" value="1"/>
</dbReference>
<keyword evidence="2" id="KW-0067">ATP-binding</keyword>
<evidence type="ECO:0000259" key="3">
    <source>
        <dbReference type="PROSITE" id="PS50011"/>
    </source>
</evidence>
<organism evidence="4 5">
    <name type="scientific">Rhizoctonia solani</name>
    <dbReference type="NCBI Taxonomy" id="456999"/>
    <lineage>
        <taxon>Eukaryota</taxon>
        <taxon>Fungi</taxon>
        <taxon>Dikarya</taxon>
        <taxon>Basidiomycota</taxon>
        <taxon>Agaricomycotina</taxon>
        <taxon>Agaricomycetes</taxon>
        <taxon>Cantharellales</taxon>
        <taxon>Ceratobasidiaceae</taxon>
        <taxon>Rhizoctonia</taxon>
    </lineage>
</organism>
<proteinExistence type="predicted"/>
<feature type="domain" description="Protein kinase" evidence="3">
    <location>
        <begin position="43"/>
        <end position="212"/>
    </location>
</feature>
<dbReference type="AlphaFoldDB" id="A0A8H3HR14"/>
<dbReference type="Proteomes" id="UP000663827">
    <property type="component" value="Unassembled WGS sequence"/>
</dbReference>
<dbReference type="GO" id="GO:0004672">
    <property type="term" value="F:protein kinase activity"/>
    <property type="evidence" value="ECO:0007669"/>
    <property type="project" value="InterPro"/>
</dbReference>
<gene>
    <name evidence="4" type="ORF">RDB_LOCUS118944</name>
</gene>
<sequence length="212" mass="24038">MAILHAEGAQSGVISRRMSPHQMASLLVLHGVKDITNELDFQRRSAEPFARGGFGSIYRGKLQDGRLVAIKYIYLRDCEELELKGKRCKHAAHKLYTWSKCDHPGILKALGFAIFEEFIVLVSPLMQNGPLTNHLVRENLCNRLKFCIDLTETVEYLHRNGIFHGDIKADNILVSDNKEVQLADFGSATLTEYHTLLFTWTSPQFACSIRFT</sequence>
<dbReference type="SUPFAM" id="SSF56112">
    <property type="entry name" value="Protein kinase-like (PK-like)"/>
    <property type="match status" value="1"/>
</dbReference>